<gene>
    <name evidence="4" type="ordered locus">AAur_3921</name>
</gene>
<dbReference type="KEGG" id="aau:AAur_3921"/>
<protein>
    <submittedName>
        <fullName evidence="4">CsbD-like family protein</fullName>
    </submittedName>
</protein>
<feature type="compositionally biased region" description="Basic and acidic residues" evidence="2">
    <location>
        <begin position="15"/>
        <end position="32"/>
    </location>
</feature>
<organism evidence="4 5">
    <name type="scientific">Paenarthrobacter aurescens (strain TC1)</name>
    <dbReference type="NCBI Taxonomy" id="290340"/>
    <lineage>
        <taxon>Bacteria</taxon>
        <taxon>Bacillati</taxon>
        <taxon>Actinomycetota</taxon>
        <taxon>Actinomycetes</taxon>
        <taxon>Micrococcales</taxon>
        <taxon>Micrococcaceae</taxon>
        <taxon>Paenarthrobacter</taxon>
    </lineage>
</organism>
<evidence type="ECO:0000256" key="1">
    <source>
        <dbReference type="ARBA" id="ARBA00009129"/>
    </source>
</evidence>
<dbReference type="SUPFAM" id="SSF69047">
    <property type="entry name" value="Hypothetical protein YjbJ"/>
    <property type="match status" value="1"/>
</dbReference>
<dbReference type="AlphaFoldDB" id="A1RBI4"/>
<feature type="region of interest" description="Disordered" evidence="2">
    <location>
        <begin position="15"/>
        <end position="65"/>
    </location>
</feature>
<comment type="similarity">
    <text evidence="1">Belongs to the UPF0337 (CsbD) family.</text>
</comment>
<dbReference type="RefSeq" id="WP_011776521.1">
    <property type="nucleotide sequence ID" value="NC_008711.1"/>
</dbReference>
<name>A1RBI4_PAEAT</name>
<dbReference type="STRING" id="290340.AAur_3921"/>
<evidence type="ECO:0000313" key="4">
    <source>
        <dbReference type="EMBL" id="ABM07132.1"/>
    </source>
</evidence>
<dbReference type="InterPro" id="IPR008462">
    <property type="entry name" value="CsbD"/>
</dbReference>
<evidence type="ECO:0000259" key="3">
    <source>
        <dbReference type="Pfam" id="PF05532"/>
    </source>
</evidence>
<proteinExistence type="inferred from homology"/>
<evidence type="ECO:0000256" key="2">
    <source>
        <dbReference type="SAM" id="MobiDB-lite"/>
    </source>
</evidence>
<keyword evidence="5" id="KW-1185">Reference proteome</keyword>
<dbReference type="Proteomes" id="UP000000637">
    <property type="component" value="Chromosome"/>
</dbReference>
<dbReference type="InterPro" id="IPR036629">
    <property type="entry name" value="YjbJ_sf"/>
</dbReference>
<dbReference type="Pfam" id="PF05532">
    <property type="entry name" value="CsbD"/>
    <property type="match status" value="1"/>
</dbReference>
<dbReference type="eggNOG" id="COG3237">
    <property type="taxonomic scope" value="Bacteria"/>
</dbReference>
<reference evidence="4 5" key="1">
    <citation type="journal article" date="2006" name="PLoS Genet.">
        <title>Secrets of soil survival revealed by the genome sequence of Arthrobacter aurescens TC1.</title>
        <authorList>
            <person name="Mongodin E.F."/>
            <person name="Shapir N."/>
            <person name="Daugherty S.C."/>
            <person name="DeBoy R.T."/>
            <person name="Emerson J.B."/>
            <person name="Shvartzbeyn A."/>
            <person name="Radune D."/>
            <person name="Vamathevan J."/>
            <person name="Riggs F."/>
            <person name="Grinberg V."/>
            <person name="Khouri H."/>
            <person name="Wackett L.P."/>
            <person name="Nelson K.E."/>
            <person name="Sadowsky M.J."/>
        </authorList>
    </citation>
    <scope>NUCLEOTIDE SEQUENCE [LARGE SCALE GENOMIC DNA]</scope>
    <source>
        <strain evidence="4 5">TC1</strain>
    </source>
</reference>
<dbReference type="HOGENOM" id="CLU_135567_1_2_11"/>
<sequence length="65" mass="6785">MGLGDKIKNAAEEAVGKVKEKTGETTGDRDLQAEGLGEQSRANLKQSGEKINDAAKGVADSFKGH</sequence>
<dbReference type="EMBL" id="CP000474">
    <property type="protein sequence ID" value="ABM07132.1"/>
    <property type="molecule type" value="Genomic_DNA"/>
</dbReference>
<accession>A1RBI4</accession>
<evidence type="ECO:0000313" key="5">
    <source>
        <dbReference type="Proteomes" id="UP000000637"/>
    </source>
</evidence>
<feature type="domain" description="CsbD-like" evidence="3">
    <location>
        <begin position="5"/>
        <end position="56"/>
    </location>
</feature>
<dbReference type="Gene3D" id="1.10.1470.10">
    <property type="entry name" value="YjbJ"/>
    <property type="match status" value="1"/>
</dbReference>